<accession>L9KNA2</accession>
<evidence type="ECO:0000313" key="2">
    <source>
        <dbReference type="EMBL" id="ELW63944.1"/>
    </source>
</evidence>
<dbReference type="EMBL" id="KB320758">
    <property type="protein sequence ID" value="ELW63944.1"/>
    <property type="molecule type" value="Genomic_DNA"/>
</dbReference>
<feature type="region of interest" description="Disordered" evidence="1">
    <location>
        <begin position="1"/>
        <end position="29"/>
    </location>
</feature>
<sequence length="136" mass="14865">MRRSYANWNMKSEDETEQLGTRSGQGRDGDKCWSELMLVLGEGFFSSQFPPKPGAEAVPGTSQSTHCRHPCWGPASKANVSSSLVPIVLAADPWERSIGGLRRQLCHLQSVALVVAGVLALNSHFLQQDGRKDDEV</sequence>
<proteinExistence type="predicted"/>
<evidence type="ECO:0000313" key="3">
    <source>
        <dbReference type="Proteomes" id="UP000011518"/>
    </source>
</evidence>
<evidence type="ECO:0000256" key="1">
    <source>
        <dbReference type="SAM" id="MobiDB-lite"/>
    </source>
</evidence>
<gene>
    <name evidence="2" type="ORF">TREES_T100007762</name>
</gene>
<reference evidence="3" key="1">
    <citation type="submission" date="2012-07" db="EMBL/GenBank/DDBJ databases">
        <title>Genome of the Chinese tree shrew, a rising model animal genetically related to primates.</title>
        <authorList>
            <person name="Zhang G."/>
            <person name="Fan Y."/>
            <person name="Yao Y."/>
            <person name="Huang Z."/>
        </authorList>
    </citation>
    <scope>NUCLEOTIDE SEQUENCE [LARGE SCALE GENOMIC DNA]</scope>
</reference>
<feature type="compositionally biased region" description="Polar residues" evidence="1">
    <location>
        <begin position="1"/>
        <end position="10"/>
    </location>
</feature>
<dbReference type="AlphaFoldDB" id="L9KNA2"/>
<dbReference type="InParanoid" id="L9KNA2"/>
<keyword evidence="3" id="KW-1185">Reference proteome</keyword>
<dbReference type="Proteomes" id="UP000011518">
    <property type="component" value="Unassembled WGS sequence"/>
</dbReference>
<organism evidence="2 3">
    <name type="scientific">Tupaia chinensis</name>
    <name type="common">Chinese tree shrew</name>
    <name type="synonym">Tupaia belangeri chinensis</name>
    <dbReference type="NCBI Taxonomy" id="246437"/>
    <lineage>
        <taxon>Eukaryota</taxon>
        <taxon>Metazoa</taxon>
        <taxon>Chordata</taxon>
        <taxon>Craniata</taxon>
        <taxon>Vertebrata</taxon>
        <taxon>Euteleostomi</taxon>
        <taxon>Mammalia</taxon>
        <taxon>Eutheria</taxon>
        <taxon>Euarchontoglires</taxon>
        <taxon>Scandentia</taxon>
        <taxon>Tupaiidae</taxon>
        <taxon>Tupaia</taxon>
    </lineage>
</organism>
<reference evidence="3" key="2">
    <citation type="journal article" date="2013" name="Nat. Commun.">
        <title>Genome of the Chinese tree shrew.</title>
        <authorList>
            <person name="Fan Y."/>
            <person name="Huang Z.Y."/>
            <person name="Cao C.C."/>
            <person name="Chen C.S."/>
            <person name="Chen Y.X."/>
            <person name="Fan D.D."/>
            <person name="He J."/>
            <person name="Hou H.L."/>
            <person name="Hu L."/>
            <person name="Hu X.T."/>
            <person name="Jiang X.T."/>
            <person name="Lai R."/>
            <person name="Lang Y.S."/>
            <person name="Liang B."/>
            <person name="Liao S.G."/>
            <person name="Mu D."/>
            <person name="Ma Y.Y."/>
            <person name="Niu Y.Y."/>
            <person name="Sun X.Q."/>
            <person name="Xia J.Q."/>
            <person name="Xiao J."/>
            <person name="Xiong Z.Q."/>
            <person name="Xu L."/>
            <person name="Yang L."/>
            <person name="Zhang Y."/>
            <person name="Zhao W."/>
            <person name="Zhao X.D."/>
            <person name="Zheng Y.T."/>
            <person name="Zhou J.M."/>
            <person name="Zhu Y.B."/>
            <person name="Zhang G.J."/>
            <person name="Wang J."/>
            <person name="Yao Y.G."/>
        </authorList>
    </citation>
    <scope>NUCLEOTIDE SEQUENCE [LARGE SCALE GENOMIC DNA]</scope>
</reference>
<protein>
    <submittedName>
        <fullName evidence="2">Uncharacterized protein</fullName>
    </submittedName>
</protein>
<name>L9KNA2_TUPCH</name>